<dbReference type="EMBL" id="JAHSTP010000004">
    <property type="protein sequence ID" value="MBZ6151983.1"/>
    <property type="molecule type" value="Genomic_DNA"/>
</dbReference>
<dbReference type="SUPFAM" id="SSF53383">
    <property type="entry name" value="PLP-dependent transferases"/>
    <property type="match status" value="1"/>
</dbReference>
<feature type="binding site" evidence="4">
    <location>
        <position position="196"/>
    </location>
    <ligand>
        <name>pyridoxal 5'-phosphate</name>
        <dbReference type="ChEBI" id="CHEBI:597326"/>
    </ligand>
</feature>
<dbReference type="UniPathway" id="UPA00253">
    <property type="reaction ID" value="UER00329"/>
</dbReference>
<dbReference type="HAMAP" id="MF_01970">
    <property type="entry name" value="Kynureninase"/>
    <property type="match status" value="1"/>
</dbReference>
<keyword evidence="2 4" id="KW-0378">Hydrolase</keyword>
<evidence type="ECO:0000313" key="8">
    <source>
        <dbReference type="EMBL" id="MBZ6151983.1"/>
    </source>
</evidence>
<evidence type="ECO:0000256" key="1">
    <source>
        <dbReference type="ARBA" id="ARBA00022642"/>
    </source>
</evidence>
<keyword evidence="9" id="KW-1185">Reference proteome</keyword>
<feature type="binding site" evidence="4">
    <location>
        <position position="251"/>
    </location>
    <ligand>
        <name>pyridoxal 5'-phosphate</name>
        <dbReference type="ChEBI" id="CHEBI:597326"/>
    </ligand>
</feature>
<protein>
    <recommendedName>
        <fullName evidence="4 5">Kynureninase</fullName>
        <ecNumber evidence="4 5">3.7.1.3</ecNumber>
    </recommendedName>
    <alternativeName>
        <fullName evidence="4">L-kynurenine hydrolase</fullName>
    </alternativeName>
</protein>
<dbReference type="GO" id="GO:0030429">
    <property type="term" value="F:kynureninase activity"/>
    <property type="evidence" value="ECO:0007669"/>
    <property type="project" value="UniProtKB-UniRule"/>
</dbReference>
<feature type="binding site" evidence="4">
    <location>
        <position position="199"/>
    </location>
    <ligand>
        <name>pyridoxal 5'-phosphate</name>
        <dbReference type="ChEBI" id="CHEBI:597326"/>
    </ligand>
</feature>
<evidence type="ECO:0000256" key="6">
    <source>
        <dbReference type="PIRNR" id="PIRNR038800"/>
    </source>
</evidence>
<comment type="similarity">
    <text evidence="4 6">Belongs to the kynureninase family.</text>
</comment>
<comment type="pathway">
    <text evidence="4 6">Amino-acid degradation; L-kynurenine degradation; L-alanine and anthranilate from L-kynurenine: step 1/1.</text>
</comment>
<dbReference type="NCBIfam" id="TIGR01814">
    <property type="entry name" value="kynureninase"/>
    <property type="match status" value="1"/>
</dbReference>
<dbReference type="InterPro" id="IPR015421">
    <property type="entry name" value="PyrdxlP-dep_Trfase_major"/>
</dbReference>
<comment type="caution">
    <text evidence="4">Lacks conserved residue(s) required for the propagation of feature annotation.</text>
</comment>
<comment type="subunit">
    <text evidence="4 6">Homodimer.</text>
</comment>
<dbReference type="PIRSF" id="PIRSF038800">
    <property type="entry name" value="KYNU"/>
    <property type="match status" value="1"/>
</dbReference>
<evidence type="ECO:0000313" key="9">
    <source>
        <dbReference type="Proteomes" id="UP000758701"/>
    </source>
</evidence>
<dbReference type="RefSeq" id="WP_031037773.1">
    <property type="nucleotide sequence ID" value="NZ_JAHSST010000012.1"/>
</dbReference>
<dbReference type="Gene3D" id="3.90.1150.10">
    <property type="entry name" value="Aspartate Aminotransferase, domain 1"/>
    <property type="match status" value="1"/>
</dbReference>
<feature type="binding site" evidence="4">
    <location>
        <position position="221"/>
    </location>
    <ligand>
        <name>pyridoxal 5'-phosphate</name>
        <dbReference type="ChEBI" id="CHEBI:597326"/>
    </ligand>
</feature>
<comment type="catalytic activity">
    <reaction evidence="4 6">
        <text>L-kynurenine + H2O = anthranilate + L-alanine + H(+)</text>
        <dbReference type="Rhea" id="RHEA:16813"/>
        <dbReference type="ChEBI" id="CHEBI:15377"/>
        <dbReference type="ChEBI" id="CHEBI:15378"/>
        <dbReference type="ChEBI" id="CHEBI:16567"/>
        <dbReference type="ChEBI" id="CHEBI:57959"/>
        <dbReference type="ChEBI" id="CHEBI:57972"/>
        <dbReference type="EC" id="3.7.1.3"/>
    </reaction>
</comment>
<evidence type="ECO:0000256" key="3">
    <source>
        <dbReference type="ARBA" id="ARBA00022898"/>
    </source>
</evidence>
<reference evidence="7" key="1">
    <citation type="journal article" date="2018" name="Mar. Drugs">
        <title>Identification and Characterization of Mycemycin Biosynthetic Gene Clusters in Streptomyces olivaceus FXJ8.012 and Streptomyces sp. FXJ1.235.</title>
        <authorList>
            <person name="Song F."/>
            <person name="Liu N."/>
            <person name="Liu M."/>
            <person name="Chen Y."/>
            <person name="Huang Y."/>
        </authorList>
    </citation>
    <scope>NUCLEOTIDE SEQUENCE</scope>
    <source>
        <strain evidence="7">FXJ8.012</strain>
    </source>
</reference>
<name>A0A2R3ZQ39_STROV</name>
<dbReference type="UniPathway" id="UPA00334">
    <property type="reaction ID" value="UER00455"/>
</dbReference>
<dbReference type="GO" id="GO:0097053">
    <property type="term" value="P:L-kynurenine catabolic process"/>
    <property type="evidence" value="ECO:0007669"/>
    <property type="project" value="UniProtKB-UniRule"/>
</dbReference>
<keyword evidence="3 4" id="KW-0663">Pyridoxal phosphate</keyword>
<dbReference type="GO" id="GO:0019441">
    <property type="term" value="P:L-tryptophan catabolic process to kynurenine"/>
    <property type="evidence" value="ECO:0007669"/>
    <property type="project" value="TreeGrafter"/>
</dbReference>
<feature type="binding site" evidence="4">
    <location>
        <position position="96"/>
    </location>
    <ligand>
        <name>pyridoxal 5'-phosphate</name>
        <dbReference type="ChEBI" id="CHEBI:597326"/>
    </ligand>
</feature>
<dbReference type="AlphaFoldDB" id="A0A2R3ZQ39"/>
<comment type="catalytic activity">
    <reaction evidence="6">
        <text>3-hydroxy-L-kynurenine + H2O = 3-hydroxyanthranilate + L-alanine + H(+)</text>
        <dbReference type="Rhea" id="RHEA:25143"/>
        <dbReference type="ChEBI" id="CHEBI:15377"/>
        <dbReference type="ChEBI" id="CHEBI:15378"/>
        <dbReference type="ChEBI" id="CHEBI:36559"/>
        <dbReference type="ChEBI" id="CHEBI:57972"/>
        <dbReference type="ChEBI" id="CHEBI:58125"/>
        <dbReference type="EC" id="3.7.1.3"/>
    </reaction>
</comment>
<dbReference type="GO" id="GO:0009435">
    <property type="term" value="P:NAD+ biosynthetic process"/>
    <property type="evidence" value="ECO:0007669"/>
    <property type="project" value="UniProtKB-UniRule"/>
</dbReference>
<dbReference type="Gene3D" id="3.40.640.10">
    <property type="entry name" value="Type I PLP-dependent aspartate aminotransferase-like (Major domain)"/>
    <property type="match status" value="1"/>
</dbReference>
<dbReference type="GO" id="GO:0005737">
    <property type="term" value="C:cytoplasm"/>
    <property type="evidence" value="ECO:0007669"/>
    <property type="project" value="UniProtKB-UniRule"/>
</dbReference>
<dbReference type="GO" id="GO:0043420">
    <property type="term" value="P:anthranilate metabolic process"/>
    <property type="evidence" value="ECO:0007669"/>
    <property type="project" value="TreeGrafter"/>
</dbReference>
<keyword evidence="1 4" id="KW-0662">Pyridine nucleotide biosynthesis</keyword>
<sequence length="411" mass="44006">MSTLLSRAEELDAEDPLAHTRKRFLLPDGVTYLDGNSLGPVPVGVPGAMDDAVRGQWGEGLVRSWPDWMRLPLELGDRIGRLLGAGTGNTVVGDSTSVQIFNALASAARLRPGRGVLLTDVDHFPTDQYLADSVGRLLGLTVRRVPAAEFGDHLRVSGGEVAVVACPAVDYRTGQLWDIAEVTAAAHRAGAVVVWDLCHAVGALPLELDAADVDLAVGCTYKYLNGGPGAPAFIYVNPRHQDRLDQPLTGWLGHAEPFSTTGTYRPAPGVARAVIGTPPVLSTVALQAALDVYEGVSMDAVRTKSLSLTGFFMGCVDELLAEWGFAVVTPRRGARRGSQVALRHPDAYGLVQALLRRRVIGDMRPPDLLRFGFNALYLTHQDVYAAVRELRAAVTAGEQHDPGLARRSPFG</sequence>
<organism evidence="7">
    <name type="scientific">Streptomyces olivaceus</name>
    <dbReference type="NCBI Taxonomy" id="47716"/>
    <lineage>
        <taxon>Bacteria</taxon>
        <taxon>Bacillati</taxon>
        <taxon>Actinomycetota</taxon>
        <taxon>Actinomycetes</taxon>
        <taxon>Kitasatosporales</taxon>
        <taxon>Streptomycetaceae</taxon>
        <taxon>Streptomyces</taxon>
    </lineage>
</organism>
<dbReference type="GO" id="GO:0030170">
    <property type="term" value="F:pyridoxal phosphate binding"/>
    <property type="evidence" value="ECO:0007669"/>
    <property type="project" value="UniProtKB-UniRule"/>
</dbReference>
<dbReference type="PANTHER" id="PTHR14084">
    <property type="entry name" value="KYNURENINASE"/>
    <property type="match status" value="1"/>
</dbReference>
<feature type="binding site" evidence="4">
    <location>
        <begin position="124"/>
        <end position="127"/>
    </location>
    <ligand>
        <name>pyridoxal 5'-phosphate</name>
        <dbReference type="ChEBI" id="CHEBI:597326"/>
    </ligand>
</feature>
<dbReference type="GO" id="GO:0019805">
    <property type="term" value="P:quinolinate biosynthetic process"/>
    <property type="evidence" value="ECO:0007669"/>
    <property type="project" value="UniProtKB-UniRule"/>
</dbReference>
<comment type="pathway">
    <text evidence="4 6">Cofactor biosynthesis; NAD(+) biosynthesis; quinolinate from L-kynurenine: step 2/3.</text>
</comment>
<feature type="modified residue" description="N6-(pyridoxal phosphate)lysine" evidence="4">
    <location>
        <position position="222"/>
    </location>
</feature>
<dbReference type="EC" id="3.7.1.3" evidence="4 5"/>
<dbReference type="PANTHER" id="PTHR14084:SF0">
    <property type="entry name" value="KYNURENINASE"/>
    <property type="match status" value="1"/>
</dbReference>
<accession>A0A2R3ZQ39</accession>
<dbReference type="InterPro" id="IPR015422">
    <property type="entry name" value="PyrdxlP-dep_Trfase_small"/>
</dbReference>
<evidence type="ECO:0000313" key="7">
    <source>
        <dbReference type="EMBL" id="AVR52622.1"/>
    </source>
</evidence>
<comment type="cofactor">
    <cofactor evidence="4 6">
        <name>pyridoxal 5'-phosphate</name>
        <dbReference type="ChEBI" id="CHEBI:597326"/>
    </cofactor>
</comment>
<dbReference type="Pfam" id="PF22580">
    <property type="entry name" value="KYNU_C"/>
    <property type="match status" value="1"/>
</dbReference>
<reference evidence="8 9" key="2">
    <citation type="submission" date="2021-06" db="EMBL/GenBank/DDBJ databases">
        <title>Ecological speciation of a Streptomyces species isolated from different habitats and geographic origins.</title>
        <authorList>
            <person name="Wang J."/>
        </authorList>
    </citation>
    <scope>NUCLEOTIDE SEQUENCE [LARGE SCALE GENOMIC DNA]</scope>
    <source>
        <strain evidence="8 9">FXJ8.012</strain>
    </source>
</reference>
<feature type="binding site" evidence="4">
    <location>
        <position position="97"/>
    </location>
    <ligand>
        <name>pyridoxal 5'-phosphate</name>
        <dbReference type="ChEBI" id="CHEBI:597326"/>
    </ligand>
</feature>
<dbReference type="InterPro" id="IPR010111">
    <property type="entry name" value="Kynureninase"/>
</dbReference>
<evidence type="ECO:0000256" key="2">
    <source>
        <dbReference type="ARBA" id="ARBA00022801"/>
    </source>
</evidence>
<dbReference type="Proteomes" id="UP000758701">
    <property type="component" value="Unassembled WGS sequence"/>
</dbReference>
<gene>
    <name evidence="7" type="primary">mymQ</name>
    <name evidence="4 8" type="synonym">kynU</name>
    <name evidence="8" type="ORF">KVH32_12535</name>
</gene>
<feature type="binding site" evidence="4">
    <location>
        <position position="277"/>
    </location>
    <ligand>
        <name>pyridoxal 5'-phosphate</name>
        <dbReference type="ChEBI" id="CHEBI:597326"/>
    </ligand>
</feature>
<dbReference type="EMBL" id="MG837055">
    <property type="protein sequence ID" value="AVR52622.1"/>
    <property type="molecule type" value="Genomic_DNA"/>
</dbReference>
<evidence type="ECO:0000256" key="5">
    <source>
        <dbReference type="NCBIfam" id="TIGR01814"/>
    </source>
</evidence>
<evidence type="ECO:0000256" key="4">
    <source>
        <dbReference type="HAMAP-Rule" id="MF_01970"/>
    </source>
</evidence>
<dbReference type="OrthoDB" id="9812626at2"/>
<comment type="function">
    <text evidence="4 6">Catalyzes the cleavage of L-kynurenine (L-Kyn) and L-3-hydroxykynurenine (L-3OHKyn) into anthranilic acid (AA) and 3-hydroxyanthranilic acid (3-OHAA), respectively.</text>
</comment>
<proteinExistence type="inferred from homology"/>
<dbReference type="InterPro" id="IPR015424">
    <property type="entry name" value="PyrdxlP-dep_Trfase"/>
</dbReference>